<sequence length="87" mass="8961">MTTPLNLATASLCAAAYAGDLDAMREQLDAGADLNGTLKSVGGEARTPLMWASAGDHVEAMYLLMSWGASPTDVDAGTGWTAFPTNP</sequence>
<dbReference type="AlphaFoldDB" id="A0A1G7YG73"/>
<proteinExistence type="predicted"/>
<dbReference type="Proteomes" id="UP000199706">
    <property type="component" value="Unassembled WGS sequence"/>
</dbReference>
<dbReference type="Gene3D" id="1.25.40.20">
    <property type="entry name" value="Ankyrin repeat-containing domain"/>
    <property type="match status" value="1"/>
</dbReference>
<dbReference type="InterPro" id="IPR002110">
    <property type="entry name" value="Ankyrin_rpt"/>
</dbReference>
<dbReference type="RefSeq" id="WP_090685436.1">
    <property type="nucleotide sequence ID" value="NZ_FNCJ01000006.1"/>
</dbReference>
<name>A0A1G7YG73_9BURK</name>
<dbReference type="SUPFAM" id="SSF48403">
    <property type="entry name" value="Ankyrin repeat"/>
    <property type="match status" value="1"/>
</dbReference>
<dbReference type="Pfam" id="PF12796">
    <property type="entry name" value="Ank_2"/>
    <property type="match status" value="1"/>
</dbReference>
<accession>A0A1G7YG73</accession>
<dbReference type="InterPro" id="IPR036770">
    <property type="entry name" value="Ankyrin_rpt-contain_sf"/>
</dbReference>
<organism evidence="2 3">
    <name type="scientific">Paraburkholderia phenazinium</name>
    <dbReference type="NCBI Taxonomy" id="60549"/>
    <lineage>
        <taxon>Bacteria</taxon>
        <taxon>Pseudomonadati</taxon>
        <taxon>Pseudomonadota</taxon>
        <taxon>Betaproteobacteria</taxon>
        <taxon>Burkholderiales</taxon>
        <taxon>Burkholderiaceae</taxon>
        <taxon>Paraburkholderia</taxon>
    </lineage>
</organism>
<reference evidence="2 3" key="1">
    <citation type="submission" date="2016-10" db="EMBL/GenBank/DDBJ databases">
        <authorList>
            <person name="de Groot N.N."/>
        </authorList>
    </citation>
    <scope>NUCLEOTIDE SEQUENCE [LARGE SCALE GENOMIC DNA]</scope>
    <source>
        <strain evidence="2 3">LMG 2247</strain>
    </source>
</reference>
<keyword evidence="1" id="KW-0040">ANK repeat</keyword>
<dbReference type="OrthoDB" id="5622506at2"/>
<dbReference type="PROSITE" id="PS50088">
    <property type="entry name" value="ANK_REPEAT"/>
    <property type="match status" value="1"/>
</dbReference>
<evidence type="ECO:0000313" key="2">
    <source>
        <dbReference type="EMBL" id="SDG94900.1"/>
    </source>
</evidence>
<feature type="repeat" description="ANK" evidence="1">
    <location>
        <begin position="44"/>
        <end position="76"/>
    </location>
</feature>
<protein>
    <submittedName>
        <fullName evidence="2">Uncharacterized protein</fullName>
    </submittedName>
</protein>
<evidence type="ECO:0000313" key="3">
    <source>
        <dbReference type="Proteomes" id="UP000199706"/>
    </source>
</evidence>
<evidence type="ECO:0000256" key="1">
    <source>
        <dbReference type="PROSITE-ProRule" id="PRU00023"/>
    </source>
</evidence>
<gene>
    <name evidence="2" type="ORF">SAMN05216466_106154</name>
</gene>
<dbReference type="EMBL" id="FNCJ01000006">
    <property type="protein sequence ID" value="SDG94900.1"/>
    <property type="molecule type" value="Genomic_DNA"/>
</dbReference>